<protein>
    <recommendedName>
        <fullName evidence="1">Fumarylacetoacetase N-terminal domain-containing protein</fullName>
    </recommendedName>
</protein>
<dbReference type="InterPro" id="IPR015377">
    <property type="entry name" value="Fumarylacetoacetase_N"/>
</dbReference>
<accession>A0A8T2SGQ0</accession>
<dbReference type="InterPro" id="IPR036462">
    <property type="entry name" value="Fumarylacetoacetase_N_sf"/>
</dbReference>
<dbReference type="Gene3D" id="2.30.30.230">
    <property type="entry name" value="Fumarylacetoacetase, N-terminal domain"/>
    <property type="match status" value="1"/>
</dbReference>
<organism evidence="2 3">
    <name type="scientific">Ceratopteris richardii</name>
    <name type="common">Triangle waterfern</name>
    <dbReference type="NCBI Taxonomy" id="49495"/>
    <lineage>
        <taxon>Eukaryota</taxon>
        <taxon>Viridiplantae</taxon>
        <taxon>Streptophyta</taxon>
        <taxon>Embryophyta</taxon>
        <taxon>Tracheophyta</taxon>
        <taxon>Polypodiopsida</taxon>
        <taxon>Polypodiidae</taxon>
        <taxon>Polypodiales</taxon>
        <taxon>Pteridineae</taxon>
        <taxon>Pteridaceae</taxon>
        <taxon>Parkerioideae</taxon>
        <taxon>Ceratopteris</taxon>
    </lineage>
</organism>
<proteinExistence type="predicted"/>
<evidence type="ECO:0000259" key="1">
    <source>
        <dbReference type="Pfam" id="PF09298"/>
    </source>
</evidence>
<reference evidence="2" key="1">
    <citation type="submission" date="2021-08" db="EMBL/GenBank/DDBJ databases">
        <title>WGS assembly of Ceratopteris richardii.</title>
        <authorList>
            <person name="Marchant D.B."/>
            <person name="Chen G."/>
            <person name="Jenkins J."/>
            <person name="Shu S."/>
            <person name="Leebens-Mack J."/>
            <person name="Grimwood J."/>
            <person name="Schmutz J."/>
            <person name="Soltis P."/>
            <person name="Soltis D."/>
            <person name="Chen Z.-H."/>
        </authorList>
    </citation>
    <scope>NUCLEOTIDE SEQUENCE</scope>
    <source>
        <strain evidence="2">Whitten #5841</strain>
        <tissue evidence="2">Leaf</tissue>
    </source>
</reference>
<dbReference type="Pfam" id="PF09298">
    <property type="entry name" value="FAA_hydrolase_N"/>
    <property type="match status" value="1"/>
</dbReference>
<dbReference type="SUPFAM" id="SSF63433">
    <property type="entry name" value="Fumarylacetoacetate hydrolase, FAH, N-terminal domain"/>
    <property type="match status" value="1"/>
</dbReference>
<dbReference type="AlphaFoldDB" id="A0A8T2SGQ0"/>
<feature type="domain" description="Fumarylacetoacetase N-terminal" evidence="1">
    <location>
        <begin position="18"/>
        <end position="69"/>
    </location>
</feature>
<gene>
    <name evidence="2" type="ORF">KP509_20G080500</name>
</gene>
<dbReference type="EMBL" id="CM035425">
    <property type="protein sequence ID" value="KAH7332300.1"/>
    <property type="molecule type" value="Genomic_DNA"/>
</dbReference>
<dbReference type="GO" id="GO:0009072">
    <property type="term" value="P:aromatic amino acid metabolic process"/>
    <property type="evidence" value="ECO:0007669"/>
    <property type="project" value="InterPro"/>
</dbReference>
<dbReference type="Proteomes" id="UP000825935">
    <property type="component" value="Chromosome 20"/>
</dbReference>
<comment type="caution">
    <text evidence="2">The sequence shown here is derived from an EMBL/GenBank/DDBJ whole genome shotgun (WGS) entry which is preliminary data.</text>
</comment>
<dbReference type="OrthoDB" id="9971669at2759"/>
<sequence>MSSCIVPVSSDSHLSILNLPYGIFRPSASSAPRAGVAIGDFVLDLSVIHGDGMTDMDITSLCASLAHHQTFSITLTLHWMCSPLFAARSAITACCIEHFSLSSVCNHICSC</sequence>
<evidence type="ECO:0000313" key="3">
    <source>
        <dbReference type="Proteomes" id="UP000825935"/>
    </source>
</evidence>
<name>A0A8T2SGQ0_CERRI</name>
<dbReference type="GO" id="GO:0004334">
    <property type="term" value="F:fumarylacetoacetase activity"/>
    <property type="evidence" value="ECO:0007669"/>
    <property type="project" value="InterPro"/>
</dbReference>
<keyword evidence="3" id="KW-1185">Reference proteome</keyword>
<evidence type="ECO:0000313" key="2">
    <source>
        <dbReference type="EMBL" id="KAH7332300.1"/>
    </source>
</evidence>